<comment type="subcellular location">
    <subcellularLocation>
        <location evidence="1">Cell membrane</location>
        <topology evidence="1">Multi-pass membrane protein</topology>
    </subcellularLocation>
</comment>
<organism evidence="7 8">
    <name type="scientific">Paenibacillus glycinis</name>
    <dbReference type="NCBI Taxonomy" id="2697035"/>
    <lineage>
        <taxon>Bacteria</taxon>
        <taxon>Bacillati</taxon>
        <taxon>Bacillota</taxon>
        <taxon>Bacilli</taxon>
        <taxon>Bacillales</taxon>
        <taxon>Paenibacillaceae</taxon>
        <taxon>Paenibacillus</taxon>
    </lineage>
</organism>
<dbReference type="Pfam" id="PF06081">
    <property type="entry name" value="ArAE_1"/>
    <property type="match status" value="1"/>
</dbReference>
<dbReference type="PANTHER" id="PTHR30509">
    <property type="entry name" value="P-HYDROXYBENZOIC ACID EFFLUX PUMP SUBUNIT-RELATED"/>
    <property type="match status" value="1"/>
</dbReference>
<accession>A0ABW9XZ47</accession>
<evidence type="ECO:0000256" key="3">
    <source>
        <dbReference type="ARBA" id="ARBA00022692"/>
    </source>
</evidence>
<gene>
    <name evidence="7" type="ORF">GT019_26845</name>
</gene>
<keyword evidence="3 6" id="KW-0812">Transmembrane</keyword>
<evidence type="ECO:0000313" key="8">
    <source>
        <dbReference type="Proteomes" id="UP000665561"/>
    </source>
</evidence>
<evidence type="ECO:0008006" key="9">
    <source>
        <dbReference type="Google" id="ProtNLM"/>
    </source>
</evidence>
<evidence type="ECO:0000256" key="5">
    <source>
        <dbReference type="ARBA" id="ARBA00023136"/>
    </source>
</evidence>
<evidence type="ECO:0000256" key="4">
    <source>
        <dbReference type="ARBA" id="ARBA00022989"/>
    </source>
</evidence>
<dbReference type="RefSeq" id="WP_161746530.1">
    <property type="nucleotide sequence ID" value="NZ_JAAAMV010000028.1"/>
</dbReference>
<evidence type="ECO:0000256" key="6">
    <source>
        <dbReference type="SAM" id="Phobius"/>
    </source>
</evidence>
<evidence type="ECO:0000256" key="1">
    <source>
        <dbReference type="ARBA" id="ARBA00004651"/>
    </source>
</evidence>
<name>A0ABW9XZ47_9BACL</name>
<protein>
    <recommendedName>
        <fullName evidence="9">Aromatic acid exporter family protein</fullName>
    </recommendedName>
</protein>
<keyword evidence="2" id="KW-1003">Cell membrane</keyword>
<keyword evidence="8" id="KW-1185">Reference proteome</keyword>
<reference evidence="7 8" key="1">
    <citation type="submission" date="2020-01" db="EMBL/GenBank/DDBJ databases">
        <title>Paenibacillus soybeanensis sp. nov. isolated from the nodules of soybean (Glycine max(L.) Merr).</title>
        <authorList>
            <person name="Wang H."/>
        </authorList>
    </citation>
    <scope>NUCLEOTIDE SEQUENCE [LARGE SCALE GENOMIC DNA]</scope>
    <source>
        <strain evidence="7 8">T1</strain>
    </source>
</reference>
<dbReference type="InterPro" id="IPR010343">
    <property type="entry name" value="ArAE_1"/>
</dbReference>
<keyword evidence="4 6" id="KW-1133">Transmembrane helix</keyword>
<comment type="caution">
    <text evidence="7">The sequence shown here is derived from an EMBL/GenBank/DDBJ whole genome shotgun (WGS) entry which is preliminary data.</text>
</comment>
<feature type="transmembrane region" description="Helical" evidence="6">
    <location>
        <begin position="60"/>
        <end position="88"/>
    </location>
</feature>
<feature type="transmembrane region" description="Helical" evidence="6">
    <location>
        <begin position="125"/>
        <end position="143"/>
    </location>
</feature>
<dbReference type="Proteomes" id="UP000665561">
    <property type="component" value="Unassembled WGS sequence"/>
</dbReference>
<evidence type="ECO:0000313" key="7">
    <source>
        <dbReference type="EMBL" id="NBD27506.1"/>
    </source>
</evidence>
<dbReference type="PANTHER" id="PTHR30509:SF27">
    <property type="entry name" value="UPF0421 PROTEIN YGAE"/>
    <property type="match status" value="1"/>
</dbReference>
<keyword evidence="5 6" id="KW-0472">Membrane</keyword>
<proteinExistence type="predicted"/>
<feature type="transmembrane region" description="Helical" evidence="6">
    <location>
        <begin position="12"/>
        <end position="40"/>
    </location>
</feature>
<evidence type="ECO:0000256" key="2">
    <source>
        <dbReference type="ARBA" id="ARBA00022475"/>
    </source>
</evidence>
<sequence>MTIGARVVKTGLAVALAVYISTLLQFPSPIISAVAAIFTIQPSISRSWQQVVEQVQTNVLGAAVALAAVRLFGHTPIALGMVCIIVILISIRLRMESTIGLTLVTVVAIMEANNQEGWLFALDRLLMVLAGMGAAFAVNILVFPPRPRRQFIVQVHDAHAKLSLLLRMAISNEMKEDVHRAEKEKLQGALGKLDESYRLFEDERPLLRKRKQAGARQLILSRHMIKALHKGMDLLEAVEEHYFAVSGCEAWAQRFDQQIEELAKYHEHILLKLDGKMKANADIEPEEEREGRLIEQLSDYLHRNPDEYKRLVFVASAMLEYAYHLRRLDRVSDQVQQRRETDAPA</sequence>
<dbReference type="EMBL" id="JAAAMV010000028">
    <property type="protein sequence ID" value="NBD27506.1"/>
    <property type="molecule type" value="Genomic_DNA"/>
</dbReference>